<dbReference type="NCBIfam" id="NF033788">
    <property type="entry name" value="HTH_metalloreg"/>
    <property type="match status" value="1"/>
</dbReference>
<proteinExistence type="predicted"/>
<reference evidence="5 6" key="1">
    <citation type="journal article" date="2012" name="J. Bacteriol.">
        <title>Genome Sequence of Nitratireductor indicus Type Strain C115.</title>
        <authorList>
            <person name="Lai Q."/>
            <person name="Li G."/>
            <person name="Yu Z."/>
            <person name="Shao Z."/>
        </authorList>
    </citation>
    <scope>NUCLEOTIDE SEQUENCE [LARGE SCALE GENOMIC DNA]</scope>
    <source>
        <strain evidence="5 6">C115</strain>
    </source>
</reference>
<dbReference type="PATRIC" id="fig|1231190.3.peg.1412"/>
<gene>
    <name evidence="5" type="ORF">NA8A_06704</name>
</gene>
<dbReference type="eggNOG" id="COG0640">
    <property type="taxonomic scope" value="Bacteria"/>
</dbReference>
<evidence type="ECO:0000256" key="1">
    <source>
        <dbReference type="ARBA" id="ARBA00023015"/>
    </source>
</evidence>
<dbReference type="GO" id="GO:0003700">
    <property type="term" value="F:DNA-binding transcription factor activity"/>
    <property type="evidence" value="ECO:0007669"/>
    <property type="project" value="InterPro"/>
</dbReference>
<dbReference type="InterPro" id="IPR001845">
    <property type="entry name" value="HTH_ArsR_DNA-bd_dom"/>
</dbReference>
<keyword evidence="1" id="KW-0805">Transcription regulation</keyword>
<dbReference type="InterPro" id="IPR036390">
    <property type="entry name" value="WH_DNA-bd_sf"/>
</dbReference>
<dbReference type="AlphaFoldDB" id="K2NYR1"/>
<organism evidence="5 6">
    <name type="scientific">Nitratireductor indicus C115</name>
    <dbReference type="NCBI Taxonomy" id="1231190"/>
    <lineage>
        <taxon>Bacteria</taxon>
        <taxon>Pseudomonadati</taxon>
        <taxon>Pseudomonadota</taxon>
        <taxon>Alphaproteobacteria</taxon>
        <taxon>Hyphomicrobiales</taxon>
        <taxon>Phyllobacteriaceae</taxon>
        <taxon>Nitratireductor</taxon>
    </lineage>
</organism>
<dbReference type="InterPro" id="IPR036388">
    <property type="entry name" value="WH-like_DNA-bd_sf"/>
</dbReference>
<dbReference type="SMART" id="SM00418">
    <property type="entry name" value="HTH_ARSR"/>
    <property type="match status" value="1"/>
</dbReference>
<name>K2NYR1_9HYPH</name>
<evidence type="ECO:0000313" key="5">
    <source>
        <dbReference type="EMBL" id="EKF43004.1"/>
    </source>
</evidence>
<dbReference type="Proteomes" id="UP000007374">
    <property type="component" value="Unassembled WGS sequence"/>
</dbReference>
<evidence type="ECO:0000259" key="4">
    <source>
        <dbReference type="PROSITE" id="PS50987"/>
    </source>
</evidence>
<dbReference type="Pfam" id="PF01022">
    <property type="entry name" value="HTH_5"/>
    <property type="match status" value="1"/>
</dbReference>
<dbReference type="EMBL" id="AMSI01000004">
    <property type="protein sequence ID" value="EKF43004.1"/>
    <property type="molecule type" value="Genomic_DNA"/>
</dbReference>
<keyword evidence="2" id="KW-0238">DNA-binding</keyword>
<dbReference type="InterPro" id="IPR011991">
    <property type="entry name" value="ArsR-like_HTH"/>
</dbReference>
<evidence type="ECO:0000313" key="6">
    <source>
        <dbReference type="Proteomes" id="UP000007374"/>
    </source>
</evidence>
<dbReference type="RefSeq" id="WP_009449904.1">
    <property type="nucleotide sequence ID" value="NZ_AMSI01000004.1"/>
</dbReference>
<dbReference type="OrthoDB" id="194599at2"/>
<comment type="caution">
    <text evidence="5">The sequence shown here is derived from an EMBL/GenBank/DDBJ whole genome shotgun (WGS) entry which is preliminary data.</text>
</comment>
<dbReference type="PRINTS" id="PR00778">
    <property type="entry name" value="HTHARSR"/>
</dbReference>
<feature type="domain" description="HTH arsR-type" evidence="4">
    <location>
        <begin position="8"/>
        <end position="102"/>
    </location>
</feature>
<dbReference type="PROSITE" id="PS50987">
    <property type="entry name" value="HTH_ARSR_2"/>
    <property type="match status" value="1"/>
</dbReference>
<dbReference type="SUPFAM" id="SSF46785">
    <property type="entry name" value="Winged helix' DNA-binding domain"/>
    <property type="match status" value="1"/>
</dbReference>
<protein>
    <submittedName>
        <fullName evidence="5">Ars family transcriptional regulator</fullName>
    </submittedName>
</protein>
<accession>K2NYR1</accession>
<dbReference type="PANTHER" id="PTHR43132:SF2">
    <property type="entry name" value="ARSENICAL RESISTANCE OPERON REPRESSOR ARSR-RELATED"/>
    <property type="match status" value="1"/>
</dbReference>
<keyword evidence="3" id="KW-0804">Transcription</keyword>
<evidence type="ECO:0000256" key="2">
    <source>
        <dbReference type="ARBA" id="ARBA00023125"/>
    </source>
</evidence>
<sequence length="106" mass="11710">MKRKEIAEFEAKAKDASELLTAMANQNRLLILCHLLQGETSVNALAEAIGMSQSALSQQLAKLRALKIVETRRDGQLIHYRLSAPEVEKVLETLYGIYCAPKNAVA</sequence>
<dbReference type="PANTHER" id="PTHR43132">
    <property type="entry name" value="ARSENICAL RESISTANCE OPERON REPRESSOR ARSR-RELATED"/>
    <property type="match status" value="1"/>
</dbReference>
<keyword evidence="6" id="KW-1185">Reference proteome</keyword>
<dbReference type="CDD" id="cd00090">
    <property type="entry name" value="HTH_ARSR"/>
    <property type="match status" value="1"/>
</dbReference>
<dbReference type="InterPro" id="IPR051011">
    <property type="entry name" value="Metal_resp_trans_reg"/>
</dbReference>
<dbReference type="Gene3D" id="1.10.10.10">
    <property type="entry name" value="Winged helix-like DNA-binding domain superfamily/Winged helix DNA-binding domain"/>
    <property type="match status" value="1"/>
</dbReference>
<evidence type="ECO:0000256" key="3">
    <source>
        <dbReference type="ARBA" id="ARBA00023163"/>
    </source>
</evidence>
<dbReference type="GO" id="GO:0003677">
    <property type="term" value="F:DNA binding"/>
    <property type="evidence" value="ECO:0007669"/>
    <property type="project" value="UniProtKB-KW"/>
</dbReference>